<evidence type="ECO:0000313" key="2">
    <source>
        <dbReference type="EMBL" id="KJR79911.1"/>
    </source>
</evidence>
<dbReference type="KEGG" id="ssck:SPSK_00412"/>
<dbReference type="EMBL" id="AXCR01000012">
    <property type="protein sequence ID" value="KJR79911.1"/>
    <property type="molecule type" value="Genomic_DNA"/>
</dbReference>
<organism evidence="2 3">
    <name type="scientific">Sporothrix schenckii 1099-18</name>
    <dbReference type="NCBI Taxonomy" id="1397361"/>
    <lineage>
        <taxon>Eukaryota</taxon>
        <taxon>Fungi</taxon>
        <taxon>Dikarya</taxon>
        <taxon>Ascomycota</taxon>
        <taxon>Pezizomycotina</taxon>
        <taxon>Sordariomycetes</taxon>
        <taxon>Sordariomycetidae</taxon>
        <taxon>Ophiostomatales</taxon>
        <taxon>Ophiostomataceae</taxon>
        <taxon>Sporothrix</taxon>
    </lineage>
</organism>
<proteinExistence type="predicted"/>
<reference evidence="2 3" key="2">
    <citation type="journal article" date="2015" name="Eukaryot. Cell">
        <title>Asexual propagation of a virulent clone complex in a human and feline outbreak of sporotrichosis.</title>
        <authorList>
            <person name="Teixeira Mde M."/>
            <person name="Rodrigues A.M."/>
            <person name="Tsui C.K."/>
            <person name="de Almeida L.G."/>
            <person name="Van Diepeningen A.D."/>
            <person name="van den Ende B.G."/>
            <person name="Fernandes G.F."/>
            <person name="Kano R."/>
            <person name="Hamelin R.C."/>
            <person name="Lopes-Bezerra L.M."/>
            <person name="Vasconcelos A.T."/>
            <person name="de Hoog S."/>
            <person name="de Camargo Z.P."/>
            <person name="Felipe M.S."/>
        </authorList>
    </citation>
    <scope>NUCLEOTIDE SEQUENCE [LARGE SCALE GENOMIC DNA]</scope>
    <source>
        <strain evidence="2 3">1099-18</strain>
    </source>
</reference>
<sequence>MVFSGKPSTGCQMCRTRRIKVRLMLVPAYCGWRARRGLFLLFHFGVPCCTARHLVPRYRAARHLCPTVLPTVLPAVPLIRLRAAACILSCGHACDEAKPACNQCIRTNRTCPGYKSKIDLLFRNETEASAAEKRARTTARKKAAATLRSRQAGRVAHQTLETASFSGSVTLPAHTGSGRARSTDSDSPDDSLAKVSLRFVAAHGRRGNMASYGSGFGASQNGNSADSTSSYSSGSSRYYYGSIVPALPVPPDQLAVCHFYSNFVLVPFQGTGRGYMDFLVPMMKDAESPTSLYASIGTKEAAALSGASDEASPSISGTAAPVSFSSKEARAALSIAFRACALASMGTRVASNGFAFADKALSAYTRALAATHLALRDPALSRADNTLGAVLLLSLFESITAKHMGLFAWGSHIEGAVEIVKARNLGQRKTRSGLSLFIAVRTQMIIHCLASGKAPDMDVDWWMADAVADSAAGACQRLSIRTAALRSRAADLMATSSDRSPENVARIMALAQEAYSLDRDCVAWQANVPVEWRYHTVAWQDKLPEGGDYGRAEVFPGKIDVYRDIYIASVWNMVRATRLCLASIGVRCAAWACAPADYRTTSQYATAARMCSDIITDIIASVPFYLGWHKSQDFHSSSASPDHRHHSKGPPSATQSTDGSTEGDSDNEYTPSLGFVCGDDSSLKGLAGYFLAWPLTNINSQDYTTDNQRAWVIGRLKHISNELGVRYAGFLAELRFRVPSMLIRRDRVMSQHQHLESLHNMQAFLSATSGVSPPGVSMASTVGPGSLSSPNSDTSSVTIPGVVSNAGPSTPTPSTTKQALNPLQQWEALQKQSLDADRKELVEKASGGSGPYGANANDKVAL</sequence>
<name>A0A0F2LVH4_SPOSC</name>
<dbReference type="RefSeq" id="XP_016582587.1">
    <property type="nucleotide sequence ID" value="XM_016727381.1"/>
</dbReference>
<accession>A0A0F2LVH4</accession>
<feature type="region of interest" description="Disordered" evidence="1">
    <location>
        <begin position="168"/>
        <end position="191"/>
    </location>
</feature>
<feature type="region of interest" description="Disordered" evidence="1">
    <location>
        <begin position="775"/>
        <end position="818"/>
    </location>
</feature>
<gene>
    <name evidence="2" type="ORF">SPSK_00412</name>
</gene>
<dbReference type="PANTHER" id="PTHR38791:SF13">
    <property type="entry name" value="ZN(2)-C6 FUNGAL-TYPE DOMAIN-CONTAINING PROTEIN"/>
    <property type="match status" value="1"/>
</dbReference>
<evidence type="ECO:0000313" key="3">
    <source>
        <dbReference type="Proteomes" id="UP000033710"/>
    </source>
</evidence>
<feature type="region of interest" description="Disordered" evidence="1">
    <location>
        <begin position="131"/>
        <end position="154"/>
    </location>
</feature>
<feature type="compositionally biased region" description="Basic and acidic residues" evidence="1">
    <location>
        <begin position="834"/>
        <end position="843"/>
    </location>
</feature>
<dbReference type="InterPro" id="IPR053175">
    <property type="entry name" value="DHMBA_Reg_Transcription_Factor"/>
</dbReference>
<dbReference type="VEuPathDB" id="FungiDB:SPSK_00412"/>
<evidence type="ECO:0008006" key="4">
    <source>
        <dbReference type="Google" id="ProtNLM"/>
    </source>
</evidence>
<dbReference type="AlphaFoldDB" id="A0A0F2LVH4"/>
<feature type="compositionally biased region" description="Polar residues" evidence="1">
    <location>
        <begin position="806"/>
        <end position="818"/>
    </location>
</feature>
<comment type="caution">
    <text evidence="2">The sequence shown here is derived from an EMBL/GenBank/DDBJ whole genome shotgun (WGS) entry which is preliminary data.</text>
</comment>
<dbReference type="Proteomes" id="UP000033710">
    <property type="component" value="Unassembled WGS sequence"/>
</dbReference>
<dbReference type="PANTHER" id="PTHR38791">
    <property type="entry name" value="ZN(II)2CYS6 TRANSCRIPTION FACTOR (EUROFUNG)-RELATED-RELATED"/>
    <property type="match status" value="1"/>
</dbReference>
<reference evidence="2 3" key="1">
    <citation type="journal article" date="2014" name="BMC Genomics">
        <title>Comparative genomics of the major fungal agents of human and animal Sporotrichosis: Sporothrix schenckii and Sporothrix brasiliensis.</title>
        <authorList>
            <person name="Teixeira M.M."/>
            <person name="de Almeida L.G."/>
            <person name="Kubitschek-Barreira P."/>
            <person name="Alves F.L."/>
            <person name="Kioshima E.S."/>
            <person name="Abadio A.K."/>
            <person name="Fernandes L."/>
            <person name="Derengowski L.S."/>
            <person name="Ferreira K.S."/>
            <person name="Souza R.C."/>
            <person name="Ruiz J.C."/>
            <person name="de Andrade N.C."/>
            <person name="Paes H.C."/>
            <person name="Nicola A.M."/>
            <person name="Albuquerque P."/>
            <person name="Gerber A.L."/>
            <person name="Martins V.P."/>
            <person name="Peconick L.D."/>
            <person name="Neto A.V."/>
            <person name="Chaucanez C.B."/>
            <person name="Silva P.A."/>
            <person name="Cunha O.L."/>
            <person name="de Oliveira F.F."/>
            <person name="dos Santos T.C."/>
            <person name="Barros A.L."/>
            <person name="Soares M.A."/>
            <person name="de Oliveira L.M."/>
            <person name="Marini M.M."/>
            <person name="Villalobos-Duno H."/>
            <person name="Cunha M.M."/>
            <person name="de Hoog S."/>
            <person name="da Silveira J.F."/>
            <person name="Henrissat B."/>
            <person name="Nino-Vega G.A."/>
            <person name="Cisalpino P.S."/>
            <person name="Mora-Montes H.M."/>
            <person name="Almeida S.R."/>
            <person name="Stajich J.E."/>
            <person name="Lopes-Bezerra L.M."/>
            <person name="Vasconcelos A.T."/>
            <person name="Felipe M.S."/>
        </authorList>
    </citation>
    <scope>NUCLEOTIDE SEQUENCE [LARGE SCALE GENOMIC DNA]</scope>
    <source>
        <strain evidence="2 3">1099-18</strain>
    </source>
</reference>
<protein>
    <recommendedName>
        <fullName evidence="4">Zn(2)-C6 fungal-type domain-containing protein</fullName>
    </recommendedName>
</protein>
<dbReference type="OrthoDB" id="4314040at2759"/>
<feature type="region of interest" description="Disordered" evidence="1">
    <location>
        <begin position="636"/>
        <end position="666"/>
    </location>
</feature>
<feature type="region of interest" description="Disordered" evidence="1">
    <location>
        <begin position="830"/>
        <end position="862"/>
    </location>
</feature>
<feature type="compositionally biased region" description="Polar residues" evidence="1">
    <location>
        <begin position="786"/>
        <end position="798"/>
    </location>
</feature>
<dbReference type="GeneID" id="27662658"/>
<evidence type="ECO:0000256" key="1">
    <source>
        <dbReference type="SAM" id="MobiDB-lite"/>
    </source>
</evidence>